<keyword evidence="2" id="KW-1185">Reference proteome</keyword>
<proteinExistence type="predicted"/>
<dbReference type="SUPFAM" id="SSF50729">
    <property type="entry name" value="PH domain-like"/>
    <property type="match status" value="1"/>
</dbReference>
<reference evidence="1" key="1">
    <citation type="submission" date="2019-03" db="EMBL/GenBank/DDBJ databases">
        <title>Improved annotation for the trematode Fasciola hepatica.</title>
        <authorList>
            <person name="Choi Y.-J."/>
            <person name="Martin J."/>
            <person name="Mitreva M."/>
        </authorList>
    </citation>
    <scope>NUCLEOTIDE SEQUENCE [LARGE SCALE GENOMIC DNA]</scope>
</reference>
<evidence type="ECO:0000313" key="2">
    <source>
        <dbReference type="Proteomes" id="UP000230066"/>
    </source>
</evidence>
<accession>A0A4E0QYL1</accession>
<organism evidence="1 2">
    <name type="scientific">Fasciola hepatica</name>
    <name type="common">Liver fluke</name>
    <dbReference type="NCBI Taxonomy" id="6192"/>
    <lineage>
        <taxon>Eukaryota</taxon>
        <taxon>Metazoa</taxon>
        <taxon>Spiralia</taxon>
        <taxon>Lophotrochozoa</taxon>
        <taxon>Platyhelminthes</taxon>
        <taxon>Trematoda</taxon>
        <taxon>Digenea</taxon>
        <taxon>Plagiorchiida</taxon>
        <taxon>Echinostomata</taxon>
        <taxon>Echinostomatoidea</taxon>
        <taxon>Fasciolidae</taxon>
        <taxon>Fasciola</taxon>
    </lineage>
</organism>
<gene>
    <name evidence="1" type="ORF">D915_010981</name>
</gene>
<protein>
    <submittedName>
        <fullName evidence="1">Uncharacterized protein</fullName>
    </submittedName>
</protein>
<dbReference type="Proteomes" id="UP000230066">
    <property type="component" value="Unassembled WGS sequence"/>
</dbReference>
<evidence type="ECO:0000313" key="1">
    <source>
        <dbReference type="EMBL" id="THD18466.1"/>
    </source>
</evidence>
<sequence length="151" mass="17940">MVDVGRLVEGILLVKHRGKWRRKLCALEKQATFSSSLRLLVYDEAEKECQVQDVVHAFISFLDPSRQGTLMLVCNYKVRCISFDEFSIMNKWTEVLEANLSCEWLFKRLSLLEYYITLVCNMWLIELELIKMLSPCYRPDQLIYHKWLLQL</sequence>
<dbReference type="EMBL" id="JXXN02011321">
    <property type="protein sequence ID" value="THD18466.1"/>
    <property type="molecule type" value="Genomic_DNA"/>
</dbReference>
<dbReference type="AlphaFoldDB" id="A0A4E0QYL1"/>
<name>A0A4E0QYL1_FASHE</name>
<comment type="caution">
    <text evidence="1">The sequence shown here is derived from an EMBL/GenBank/DDBJ whole genome shotgun (WGS) entry which is preliminary data.</text>
</comment>